<dbReference type="GO" id="GO:0005886">
    <property type="term" value="C:plasma membrane"/>
    <property type="evidence" value="ECO:0007669"/>
    <property type="project" value="UniProtKB-SubCell"/>
</dbReference>
<evidence type="ECO:0000256" key="6">
    <source>
        <dbReference type="ARBA" id="ARBA00022692"/>
    </source>
</evidence>
<dbReference type="RefSeq" id="WP_183279496.1">
    <property type="nucleotide sequence ID" value="NZ_BLZR01000001.1"/>
</dbReference>
<dbReference type="InterPro" id="IPR048279">
    <property type="entry name" value="MdtK-like"/>
</dbReference>
<name>A0A6V8SNN9_9CLOT</name>
<dbReference type="PIRSF" id="PIRSF006603">
    <property type="entry name" value="DinF"/>
    <property type="match status" value="1"/>
</dbReference>
<evidence type="ECO:0000256" key="1">
    <source>
        <dbReference type="ARBA" id="ARBA00004651"/>
    </source>
</evidence>
<keyword evidence="9" id="KW-0046">Antibiotic resistance</keyword>
<dbReference type="CDD" id="cd13143">
    <property type="entry name" value="MATE_MepA_like"/>
    <property type="match status" value="1"/>
</dbReference>
<feature type="transmembrane region" description="Helical" evidence="10">
    <location>
        <begin position="199"/>
        <end position="221"/>
    </location>
</feature>
<protein>
    <recommendedName>
        <fullName evidence="3">Multidrug export protein MepA</fullName>
    </recommendedName>
</protein>
<keyword evidence="7 10" id="KW-1133">Transmembrane helix</keyword>
<evidence type="ECO:0000256" key="7">
    <source>
        <dbReference type="ARBA" id="ARBA00022989"/>
    </source>
</evidence>
<gene>
    <name evidence="11" type="ORF">bsdtw1_04376</name>
</gene>
<feature type="transmembrane region" description="Helical" evidence="10">
    <location>
        <begin position="63"/>
        <end position="85"/>
    </location>
</feature>
<feature type="transmembrane region" description="Helical" evidence="10">
    <location>
        <begin position="172"/>
        <end position="193"/>
    </location>
</feature>
<feature type="transmembrane region" description="Helical" evidence="10">
    <location>
        <begin position="22"/>
        <end position="43"/>
    </location>
</feature>
<dbReference type="InterPro" id="IPR051327">
    <property type="entry name" value="MATE_MepA_subfamily"/>
</dbReference>
<reference evidence="11 12" key="1">
    <citation type="submission" date="2020-07" db="EMBL/GenBank/DDBJ databases">
        <title>A new beta-1,3-glucan-decomposing anaerobic bacterium isolated from anoxic soil subjected to biological soil disinfestation.</title>
        <authorList>
            <person name="Ueki A."/>
            <person name="Tonouchi A."/>
        </authorList>
    </citation>
    <scope>NUCLEOTIDE SEQUENCE [LARGE SCALE GENOMIC DNA]</scope>
    <source>
        <strain evidence="11 12">TW1</strain>
    </source>
</reference>
<keyword evidence="12" id="KW-1185">Reference proteome</keyword>
<keyword evidence="4" id="KW-0813">Transport</keyword>
<feature type="transmembrane region" description="Helical" evidence="10">
    <location>
        <begin position="394"/>
        <end position="416"/>
    </location>
</feature>
<dbReference type="GO" id="GO:0046677">
    <property type="term" value="P:response to antibiotic"/>
    <property type="evidence" value="ECO:0007669"/>
    <property type="project" value="UniProtKB-KW"/>
</dbReference>
<comment type="similarity">
    <text evidence="2">Belongs to the multi antimicrobial extrusion (MATE) (TC 2.A.66.1) family. MepA subfamily.</text>
</comment>
<evidence type="ECO:0000256" key="3">
    <source>
        <dbReference type="ARBA" id="ARBA00022106"/>
    </source>
</evidence>
<organism evidence="11 12">
    <name type="scientific">Clostridium fungisolvens</name>
    <dbReference type="NCBI Taxonomy" id="1604897"/>
    <lineage>
        <taxon>Bacteria</taxon>
        <taxon>Bacillati</taxon>
        <taxon>Bacillota</taxon>
        <taxon>Clostridia</taxon>
        <taxon>Eubacteriales</taxon>
        <taxon>Clostridiaceae</taxon>
        <taxon>Clostridium</taxon>
    </lineage>
</organism>
<evidence type="ECO:0000313" key="11">
    <source>
        <dbReference type="EMBL" id="GFP78182.1"/>
    </source>
</evidence>
<dbReference type="InterPro" id="IPR045070">
    <property type="entry name" value="MATE_MepA-like"/>
</dbReference>
<feature type="transmembrane region" description="Helical" evidence="10">
    <location>
        <begin position="357"/>
        <end position="382"/>
    </location>
</feature>
<feature type="transmembrane region" description="Helical" evidence="10">
    <location>
        <begin position="324"/>
        <end position="345"/>
    </location>
</feature>
<comment type="subcellular location">
    <subcellularLocation>
        <location evidence="1">Cell membrane</location>
        <topology evidence="1">Multi-pass membrane protein</topology>
    </subcellularLocation>
</comment>
<dbReference type="InterPro" id="IPR002528">
    <property type="entry name" value="MATE_fam"/>
</dbReference>
<accession>A0A6V8SNN9</accession>
<dbReference type="PANTHER" id="PTHR43823:SF3">
    <property type="entry name" value="MULTIDRUG EXPORT PROTEIN MEPA"/>
    <property type="match status" value="1"/>
</dbReference>
<feature type="transmembrane region" description="Helical" evidence="10">
    <location>
        <begin position="105"/>
        <end position="127"/>
    </location>
</feature>
<dbReference type="GO" id="GO:0042910">
    <property type="term" value="F:xenobiotic transmembrane transporter activity"/>
    <property type="evidence" value="ECO:0007669"/>
    <property type="project" value="InterPro"/>
</dbReference>
<evidence type="ECO:0000313" key="12">
    <source>
        <dbReference type="Proteomes" id="UP000580568"/>
    </source>
</evidence>
<feature type="transmembrane region" description="Helical" evidence="10">
    <location>
        <begin position="293"/>
        <end position="312"/>
    </location>
</feature>
<evidence type="ECO:0000256" key="4">
    <source>
        <dbReference type="ARBA" id="ARBA00022448"/>
    </source>
</evidence>
<feature type="transmembrane region" description="Helical" evidence="10">
    <location>
        <begin position="245"/>
        <end position="266"/>
    </location>
</feature>
<evidence type="ECO:0000256" key="5">
    <source>
        <dbReference type="ARBA" id="ARBA00022475"/>
    </source>
</evidence>
<dbReference type="GO" id="GO:0015297">
    <property type="term" value="F:antiporter activity"/>
    <property type="evidence" value="ECO:0007669"/>
    <property type="project" value="InterPro"/>
</dbReference>
<feature type="transmembrane region" description="Helical" evidence="10">
    <location>
        <begin position="139"/>
        <end position="160"/>
    </location>
</feature>
<dbReference type="PANTHER" id="PTHR43823">
    <property type="entry name" value="SPORULATION PROTEIN YKVU"/>
    <property type="match status" value="1"/>
</dbReference>
<feature type="transmembrane region" description="Helical" evidence="10">
    <location>
        <begin position="422"/>
        <end position="443"/>
    </location>
</feature>
<dbReference type="EMBL" id="BLZR01000001">
    <property type="protein sequence ID" value="GFP78182.1"/>
    <property type="molecule type" value="Genomic_DNA"/>
</dbReference>
<evidence type="ECO:0000256" key="9">
    <source>
        <dbReference type="ARBA" id="ARBA00023251"/>
    </source>
</evidence>
<evidence type="ECO:0000256" key="10">
    <source>
        <dbReference type="SAM" id="Phobius"/>
    </source>
</evidence>
<evidence type="ECO:0000256" key="8">
    <source>
        <dbReference type="ARBA" id="ARBA00023136"/>
    </source>
</evidence>
<proteinExistence type="inferred from homology"/>
<dbReference type="Proteomes" id="UP000580568">
    <property type="component" value="Unassembled WGS sequence"/>
</dbReference>
<evidence type="ECO:0000256" key="2">
    <source>
        <dbReference type="ARBA" id="ARBA00008417"/>
    </source>
</evidence>
<dbReference type="AlphaFoldDB" id="A0A6V8SNN9"/>
<comment type="caution">
    <text evidence="11">The sequence shown here is derived from an EMBL/GenBank/DDBJ whole genome shotgun (WGS) entry which is preliminary data.</text>
</comment>
<dbReference type="NCBIfam" id="TIGR00797">
    <property type="entry name" value="matE"/>
    <property type="match status" value="1"/>
</dbReference>
<dbReference type="Pfam" id="PF01554">
    <property type="entry name" value="MatE"/>
    <property type="match status" value="2"/>
</dbReference>
<sequence>MEQVEIDQIDSYYFEKSPIWKAIAHMSLPMMLGMSLNLIYNIIDAYFIGKLNNTEMMSAITLALPFITVLMALGNLFGTGGGTFISRLLGEKNLQESKKVASVSFYFSIITGLILIMLSIPMIQPILKLLGAEGNNIEFTKSIILIFTIGSPIIIANFVLEQLVRAEGASTVSMYGMGISVIANIILDPILIFTCHLNIMGAALGTVLGNLCAVLYFIYYIQRKSSALSISFKEFMPTSLITKDIFKIGVTSLLMDVFLIISGLLFNNLSIRYGDYVVAGFGISQRVVQLSDFIGMGLFMGVIPLVAYSYSAKNIKRMQEIIRTTASYIMILIGGISGTLLIFRTEVFQLFSKDNEVLVIGTLIFVAMLLSSLFTSLSGLIVGIFQGVGREKEAAIMSVAKGLIVIPIMILSNTFWGLHGLIWSLTASEVLACLVGALLWLHFKKDPSMKVSV</sequence>
<keyword evidence="8 10" id="KW-0472">Membrane</keyword>
<keyword evidence="5" id="KW-1003">Cell membrane</keyword>
<keyword evidence="6 10" id="KW-0812">Transmembrane</keyword>